<keyword evidence="1" id="KW-0808">Transferase</keyword>
<keyword evidence="5" id="KW-1185">Reference proteome</keyword>
<sequence>MTGLLIIAHAPLASAWLAAARHAFPEAVADLRVLDVLPEQSVEAVVDSARAELQALSGSGHEEALLLCDVFGATPCNAARVLAEEAGLRLLVGLNLPMLWRALNYRARPADELVLLAAAGGTQGVMQLGVSRPQNQTLRPARHDSNDGRHQQ</sequence>
<accession>A0ABU9B5L1</accession>
<evidence type="ECO:0000256" key="1">
    <source>
        <dbReference type="ARBA" id="ARBA00022679"/>
    </source>
</evidence>
<dbReference type="RefSeq" id="WP_341372248.1">
    <property type="nucleotide sequence ID" value="NZ_JBBUTF010000001.1"/>
</dbReference>
<feature type="compositionally biased region" description="Basic and acidic residues" evidence="2">
    <location>
        <begin position="141"/>
        <end position="152"/>
    </location>
</feature>
<evidence type="ECO:0000313" key="5">
    <source>
        <dbReference type="Proteomes" id="UP001368500"/>
    </source>
</evidence>
<dbReference type="PANTHER" id="PTHR33799:SF1">
    <property type="entry name" value="PTS SYSTEM MANNOSE-SPECIFIC EIIAB COMPONENT-RELATED"/>
    <property type="match status" value="1"/>
</dbReference>
<evidence type="ECO:0000259" key="3">
    <source>
        <dbReference type="PROSITE" id="PS51096"/>
    </source>
</evidence>
<reference evidence="4 5" key="1">
    <citation type="submission" date="2024-04" db="EMBL/GenBank/DDBJ databases">
        <title>Novel species of the genus Ideonella isolated from streams.</title>
        <authorList>
            <person name="Lu H."/>
        </authorList>
    </citation>
    <scope>NUCLEOTIDE SEQUENCE [LARGE SCALE GENOMIC DNA]</scope>
    <source>
        <strain evidence="4 5">BYS139W</strain>
    </source>
</reference>
<dbReference type="Gene3D" id="3.40.50.510">
    <property type="entry name" value="Phosphotransferase system, mannose-type IIA component"/>
    <property type="match status" value="1"/>
</dbReference>
<feature type="region of interest" description="Disordered" evidence="2">
    <location>
        <begin position="129"/>
        <end position="152"/>
    </location>
</feature>
<dbReference type="InterPro" id="IPR036662">
    <property type="entry name" value="PTS_EIIA_man-typ_sf"/>
</dbReference>
<evidence type="ECO:0000256" key="2">
    <source>
        <dbReference type="SAM" id="MobiDB-lite"/>
    </source>
</evidence>
<evidence type="ECO:0000313" key="4">
    <source>
        <dbReference type="EMBL" id="MEK8024464.1"/>
    </source>
</evidence>
<proteinExistence type="predicted"/>
<dbReference type="PROSITE" id="PS51096">
    <property type="entry name" value="PTS_EIIA_TYPE_4"/>
    <property type="match status" value="1"/>
</dbReference>
<dbReference type="InterPro" id="IPR004701">
    <property type="entry name" value="PTS_EIIA_man-typ"/>
</dbReference>
<protein>
    <submittedName>
        <fullName evidence="4">PTS fructose transporter subunit IIA</fullName>
    </submittedName>
</protein>
<dbReference type="EMBL" id="JBBUTF010000001">
    <property type="protein sequence ID" value="MEK8024464.1"/>
    <property type="molecule type" value="Genomic_DNA"/>
</dbReference>
<dbReference type="Pfam" id="PF03610">
    <property type="entry name" value="EIIA-man"/>
    <property type="match status" value="1"/>
</dbReference>
<organism evidence="4 5">
    <name type="scientific">Pseudaquabacterium rugosum</name>
    <dbReference type="NCBI Taxonomy" id="2984194"/>
    <lineage>
        <taxon>Bacteria</taxon>
        <taxon>Pseudomonadati</taxon>
        <taxon>Pseudomonadota</taxon>
        <taxon>Betaproteobacteria</taxon>
        <taxon>Burkholderiales</taxon>
        <taxon>Sphaerotilaceae</taxon>
        <taxon>Pseudaquabacterium</taxon>
    </lineage>
</organism>
<comment type="caution">
    <text evidence="4">The sequence shown here is derived from an EMBL/GenBank/DDBJ whole genome shotgun (WGS) entry which is preliminary data.</text>
</comment>
<dbReference type="Proteomes" id="UP001368500">
    <property type="component" value="Unassembled WGS sequence"/>
</dbReference>
<dbReference type="SUPFAM" id="SSF53062">
    <property type="entry name" value="PTS system fructose IIA component-like"/>
    <property type="match status" value="1"/>
</dbReference>
<gene>
    <name evidence="4" type="ORF">AACH11_00580</name>
</gene>
<feature type="domain" description="PTS EIIA type-4" evidence="3">
    <location>
        <begin position="1"/>
        <end position="125"/>
    </location>
</feature>
<dbReference type="InterPro" id="IPR051471">
    <property type="entry name" value="Bacterial_PTS_sugar_comp"/>
</dbReference>
<dbReference type="PANTHER" id="PTHR33799">
    <property type="entry name" value="PTS PERMEASE-RELATED-RELATED"/>
    <property type="match status" value="1"/>
</dbReference>
<name>A0ABU9B5L1_9BURK</name>